<feature type="domain" description="Secretion system C-terminal sorting" evidence="2">
    <location>
        <begin position="444"/>
        <end position="510"/>
    </location>
</feature>
<dbReference type="Proteomes" id="UP000251545">
    <property type="component" value="Unassembled WGS sequence"/>
</dbReference>
<evidence type="ECO:0000256" key="1">
    <source>
        <dbReference type="ARBA" id="ARBA00022729"/>
    </source>
</evidence>
<comment type="caution">
    <text evidence="3">The sequence shown here is derived from an EMBL/GenBank/DDBJ whole genome shotgun (WGS) entry which is preliminary data.</text>
</comment>
<dbReference type="NCBIfam" id="TIGR04183">
    <property type="entry name" value="Por_Secre_tail"/>
    <property type="match status" value="1"/>
</dbReference>
<name>A0A362WYZ7_9FLAO</name>
<keyword evidence="1" id="KW-0732">Signal</keyword>
<evidence type="ECO:0000313" key="3">
    <source>
        <dbReference type="EMBL" id="PQV44599.1"/>
    </source>
</evidence>
<dbReference type="Pfam" id="PF05787">
    <property type="entry name" value="PhoX"/>
    <property type="match status" value="1"/>
</dbReference>
<evidence type="ECO:0000313" key="4">
    <source>
        <dbReference type="Proteomes" id="UP000251545"/>
    </source>
</evidence>
<sequence>MKNIFLFIIVFTLDSCLIAQNIGDFISVEPSVQSSNFTIPSTHIFQKIIEEGDILLQGGTLPGNTDFTGYVPINGSSENGYISINSELTPGSVSILDINYNSTTKLWEITDSKAIDFSGVAGSSKNCSGTVTSWNTIISCEEITSNSDINNDDRNDLGWCIEIDPASKKVIDKRWALGNFEHENITVHSNERTIYEGADSNPGYLYKFVADTAQDLSSGNLFVYKGSKNGSGNWIPINNKTPSEQNSTLSQSASVGATAFNGIEDVEIGPDGLIYFAVKGENKVYRFQDSDPITGITVHKMETYVGDASYNIQHTNGTSTVVWAYGNDNLAFDGEGNLWVLQDGGNNYIWVVENGHTQGNPKVKIFGNTPLGCEPTGITFSPDFRFLFMSIMHPNSSNNDTSQTDASGNLISFDKDISIIIALNENLGGTLSDTNFNLVEKLSIYPNPSNGKYNINLGKIMSDINVEIFNLHGQLILREKLSVLNKFTLDLSSEASGIYFIKIKSDNNLLGINKLIKK</sequence>
<dbReference type="RefSeq" id="WP_105474906.1">
    <property type="nucleotide sequence ID" value="NZ_PVEO01000019.1"/>
</dbReference>
<dbReference type="InterPro" id="IPR008557">
    <property type="entry name" value="PhoX"/>
</dbReference>
<dbReference type="PANTHER" id="PTHR35399:SF2">
    <property type="entry name" value="DUF839 DOMAIN-CONTAINING PROTEIN"/>
    <property type="match status" value="1"/>
</dbReference>
<dbReference type="Pfam" id="PF18962">
    <property type="entry name" value="Por_Secre_tail"/>
    <property type="match status" value="1"/>
</dbReference>
<organism evidence="3 4">
    <name type="scientific">Jejuia pallidilutea</name>
    <dbReference type="NCBI Taxonomy" id="504487"/>
    <lineage>
        <taxon>Bacteria</taxon>
        <taxon>Pseudomonadati</taxon>
        <taxon>Bacteroidota</taxon>
        <taxon>Flavobacteriia</taxon>
        <taxon>Flavobacteriales</taxon>
        <taxon>Flavobacteriaceae</taxon>
        <taxon>Jejuia</taxon>
    </lineage>
</organism>
<reference evidence="3 4" key="1">
    <citation type="submission" date="2018-02" db="EMBL/GenBank/DDBJ databases">
        <title>Genomic Encyclopedia of Archaeal and Bacterial Type Strains, Phase II (KMG-II): from individual species to whole genera.</title>
        <authorList>
            <person name="Goeker M."/>
        </authorList>
    </citation>
    <scope>NUCLEOTIDE SEQUENCE [LARGE SCALE GENOMIC DNA]</scope>
    <source>
        <strain evidence="3 4">DSM 21165</strain>
    </source>
</reference>
<accession>A0A362WYZ7</accession>
<evidence type="ECO:0000259" key="2">
    <source>
        <dbReference type="Pfam" id="PF18962"/>
    </source>
</evidence>
<dbReference type="AlphaFoldDB" id="A0A362WYZ7"/>
<dbReference type="SUPFAM" id="SSF63829">
    <property type="entry name" value="Calcium-dependent phosphotriesterase"/>
    <property type="match status" value="1"/>
</dbReference>
<dbReference type="Gene3D" id="2.120.10.30">
    <property type="entry name" value="TolB, C-terminal domain"/>
    <property type="match status" value="1"/>
</dbReference>
<dbReference type="InterPro" id="IPR026444">
    <property type="entry name" value="Secre_tail"/>
</dbReference>
<dbReference type="PANTHER" id="PTHR35399">
    <property type="entry name" value="SLR8030 PROTEIN"/>
    <property type="match status" value="1"/>
</dbReference>
<dbReference type="InterPro" id="IPR011042">
    <property type="entry name" value="6-blade_b-propeller_TolB-like"/>
</dbReference>
<dbReference type="Gene3D" id="2.60.40.3080">
    <property type="match status" value="1"/>
</dbReference>
<proteinExistence type="predicted"/>
<protein>
    <recommendedName>
        <fullName evidence="2">Secretion system C-terminal sorting domain-containing protein</fullName>
    </recommendedName>
</protein>
<gene>
    <name evidence="3" type="ORF">CLV33_1199</name>
</gene>
<dbReference type="EMBL" id="PVEO01000019">
    <property type="protein sequence ID" value="PQV44599.1"/>
    <property type="molecule type" value="Genomic_DNA"/>
</dbReference>